<evidence type="ECO:0000256" key="1">
    <source>
        <dbReference type="SAM" id="MobiDB-lite"/>
    </source>
</evidence>
<sequence>LLSQVPVPILLQAVSKLIPNPGLEYAYSASPRSYQGMIMGLFYTMEGCGSLLGTALLSMVSKFWFENQTDFSNINYNHLDFYFYFLGCIQFTVALVFSGFLYMQRFSLRPLAFPRQRNAERRRVMVDADGDGWRDRDEVRQRGLSQSIEEEDEESNGEDNDSDDGAIDDRRQLL</sequence>
<evidence type="ECO:0000313" key="4">
    <source>
        <dbReference type="Proteomes" id="UP001497623"/>
    </source>
</evidence>
<feature type="transmembrane region" description="Helical" evidence="2">
    <location>
        <begin position="40"/>
        <end position="61"/>
    </location>
</feature>
<keyword evidence="2" id="KW-0472">Membrane</keyword>
<evidence type="ECO:0008006" key="5">
    <source>
        <dbReference type="Google" id="ProtNLM"/>
    </source>
</evidence>
<feature type="region of interest" description="Disordered" evidence="1">
    <location>
        <begin position="133"/>
        <end position="174"/>
    </location>
</feature>
<keyword evidence="4" id="KW-1185">Reference proteome</keyword>
<evidence type="ECO:0000256" key="2">
    <source>
        <dbReference type="SAM" id="Phobius"/>
    </source>
</evidence>
<dbReference type="EMBL" id="CAXKWB010002841">
    <property type="protein sequence ID" value="CAL4067805.1"/>
    <property type="molecule type" value="Genomic_DNA"/>
</dbReference>
<dbReference type="Proteomes" id="UP001497623">
    <property type="component" value="Unassembled WGS sequence"/>
</dbReference>
<proteinExistence type="predicted"/>
<dbReference type="AlphaFoldDB" id="A0AAV2Q2T2"/>
<feature type="compositionally biased region" description="Acidic residues" evidence="1">
    <location>
        <begin position="148"/>
        <end position="166"/>
    </location>
</feature>
<dbReference type="InterPro" id="IPR036259">
    <property type="entry name" value="MFS_trans_sf"/>
</dbReference>
<evidence type="ECO:0000313" key="3">
    <source>
        <dbReference type="EMBL" id="CAL4067805.1"/>
    </source>
</evidence>
<comment type="caution">
    <text evidence="3">The sequence shown here is derived from an EMBL/GenBank/DDBJ whole genome shotgun (WGS) entry which is preliminary data.</text>
</comment>
<protein>
    <recommendedName>
        <fullName evidence="5">Solute carrier family 15 member 4</fullName>
    </recommendedName>
</protein>
<keyword evidence="2" id="KW-0812">Transmembrane</keyword>
<name>A0AAV2Q2T2_MEGNR</name>
<dbReference type="SUPFAM" id="SSF103473">
    <property type="entry name" value="MFS general substrate transporter"/>
    <property type="match status" value="1"/>
</dbReference>
<feature type="transmembrane region" description="Helical" evidence="2">
    <location>
        <begin position="81"/>
        <end position="103"/>
    </location>
</feature>
<accession>A0AAV2Q2T2</accession>
<gene>
    <name evidence="3" type="ORF">MNOR_LOCUS6753</name>
</gene>
<dbReference type="Gene3D" id="1.20.1250.20">
    <property type="entry name" value="MFS general substrate transporter like domains"/>
    <property type="match status" value="1"/>
</dbReference>
<feature type="non-terminal residue" evidence="3">
    <location>
        <position position="1"/>
    </location>
</feature>
<keyword evidence="2" id="KW-1133">Transmembrane helix</keyword>
<organism evidence="3 4">
    <name type="scientific">Meganyctiphanes norvegica</name>
    <name type="common">Northern krill</name>
    <name type="synonym">Thysanopoda norvegica</name>
    <dbReference type="NCBI Taxonomy" id="48144"/>
    <lineage>
        <taxon>Eukaryota</taxon>
        <taxon>Metazoa</taxon>
        <taxon>Ecdysozoa</taxon>
        <taxon>Arthropoda</taxon>
        <taxon>Crustacea</taxon>
        <taxon>Multicrustacea</taxon>
        <taxon>Malacostraca</taxon>
        <taxon>Eumalacostraca</taxon>
        <taxon>Eucarida</taxon>
        <taxon>Euphausiacea</taxon>
        <taxon>Euphausiidae</taxon>
        <taxon>Meganyctiphanes</taxon>
    </lineage>
</organism>
<reference evidence="3 4" key="1">
    <citation type="submission" date="2024-05" db="EMBL/GenBank/DDBJ databases">
        <authorList>
            <person name="Wallberg A."/>
        </authorList>
    </citation>
    <scope>NUCLEOTIDE SEQUENCE [LARGE SCALE GENOMIC DNA]</scope>
</reference>